<keyword evidence="3" id="KW-1185">Reference proteome</keyword>
<feature type="compositionally biased region" description="Basic residues" evidence="1">
    <location>
        <begin position="108"/>
        <end position="118"/>
    </location>
</feature>
<feature type="non-terminal residue" evidence="2">
    <location>
        <position position="118"/>
    </location>
</feature>
<dbReference type="EMBL" id="DF238379">
    <property type="protein sequence ID" value="GAQ93305.1"/>
    <property type="molecule type" value="Genomic_DNA"/>
</dbReference>
<evidence type="ECO:0000256" key="1">
    <source>
        <dbReference type="SAM" id="MobiDB-lite"/>
    </source>
</evidence>
<proteinExistence type="predicted"/>
<organism evidence="2 3">
    <name type="scientific">Klebsormidium nitens</name>
    <name type="common">Green alga</name>
    <name type="synonym">Ulothrix nitens</name>
    <dbReference type="NCBI Taxonomy" id="105231"/>
    <lineage>
        <taxon>Eukaryota</taxon>
        <taxon>Viridiplantae</taxon>
        <taxon>Streptophyta</taxon>
        <taxon>Klebsormidiophyceae</taxon>
        <taxon>Klebsormidiales</taxon>
        <taxon>Klebsormidiaceae</taxon>
        <taxon>Klebsormidium</taxon>
    </lineage>
</organism>
<evidence type="ECO:0000313" key="2">
    <source>
        <dbReference type="EMBL" id="GAQ93305.1"/>
    </source>
</evidence>
<feature type="compositionally biased region" description="Polar residues" evidence="1">
    <location>
        <begin position="92"/>
        <end position="107"/>
    </location>
</feature>
<name>A0A1Y1IQW9_KLENI</name>
<dbReference type="AlphaFoldDB" id="A0A1Y1IQW9"/>
<feature type="region of interest" description="Disordered" evidence="1">
    <location>
        <begin position="67"/>
        <end position="118"/>
    </location>
</feature>
<protein>
    <submittedName>
        <fullName evidence="2">Uncharacterized protein</fullName>
    </submittedName>
</protein>
<evidence type="ECO:0000313" key="3">
    <source>
        <dbReference type="Proteomes" id="UP000054558"/>
    </source>
</evidence>
<reference evidence="2 3" key="1">
    <citation type="journal article" date="2014" name="Nat. Commun.">
        <title>Klebsormidium flaccidum genome reveals primary factors for plant terrestrial adaptation.</title>
        <authorList>
            <person name="Hori K."/>
            <person name="Maruyama F."/>
            <person name="Fujisawa T."/>
            <person name="Togashi T."/>
            <person name="Yamamoto N."/>
            <person name="Seo M."/>
            <person name="Sato S."/>
            <person name="Yamada T."/>
            <person name="Mori H."/>
            <person name="Tajima N."/>
            <person name="Moriyama T."/>
            <person name="Ikeuchi M."/>
            <person name="Watanabe M."/>
            <person name="Wada H."/>
            <person name="Kobayashi K."/>
            <person name="Saito M."/>
            <person name="Masuda T."/>
            <person name="Sasaki-Sekimoto Y."/>
            <person name="Mashiguchi K."/>
            <person name="Awai K."/>
            <person name="Shimojima M."/>
            <person name="Masuda S."/>
            <person name="Iwai M."/>
            <person name="Nobusawa T."/>
            <person name="Narise T."/>
            <person name="Kondo S."/>
            <person name="Saito H."/>
            <person name="Sato R."/>
            <person name="Murakawa M."/>
            <person name="Ihara Y."/>
            <person name="Oshima-Yamada Y."/>
            <person name="Ohtaka K."/>
            <person name="Satoh M."/>
            <person name="Sonobe K."/>
            <person name="Ishii M."/>
            <person name="Ohtani R."/>
            <person name="Kanamori-Sato M."/>
            <person name="Honoki R."/>
            <person name="Miyazaki D."/>
            <person name="Mochizuki H."/>
            <person name="Umetsu J."/>
            <person name="Higashi K."/>
            <person name="Shibata D."/>
            <person name="Kamiya Y."/>
            <person name="Sato N."/>
            <person name="Nakamura Y."/>
            <person name="Tabata S."/>
            <person name="Ida S."/>
            <person name="Kurokawa K."/>
            <person name="Ohta H."/>
        </authorList>
    </citation>
    <scope>NUCLEOTIDE SEQUENCE [LARGE SCALE GENOMIC DNA]</scope>
    <source>
        <strain evidence="2 3">NIES-2285</strain>
    </source>
</reference>
<accession>A0A1Y1IQW9</accession>
<sequence>MTDQWKKDVIGFIICLIQRRIPLKNKEKHAGKIDKRIIAVEHHLFPMQDAASVERCILSINKAKEWSGTGTRNTPAGLSSQRAPSPCAKWSLPSTKTSWGRTPPSTKKTSRPLRPLRA</sequence>
<dbReference type="Proteomes" id="UP000054558">
    <property type="component" value="Unassembled WGS sequence"/>
</dbReference>
<gene>
    <name evidence="2" type="ORF">KFL_014300010</name>
</gene>
<feature type="compositionally biased region" description="Polar residues" evidence="1">
    <location>
        <begin position="68"/>
        <end position="83"/>
    </location>
</feature>